<accession>A0A067S9W5</accession>
<dbReference type="EMBL" id="KL142420">
    <property type="protein sequence ID" value="KDR66732.1"/>
    <property type="molecule type" value="Genomic_DNA"/>
</dbReference>
<organism evidence="2 3">
    <name type="scientific">Galerina marginata (strain CBS 339.88)</name>
    <dbReference type="NCBI Taxonomy" id="685588"/>
    <lineage>
        <taxon>Eukaryota</taxon>
        <taxon>Fungi</taxon>
        <taxon>Dikarya</taxon>
        <taxon>Basidiomycota</taxon>
        <taxon>Agaricomycotina</taxon>
        <taxon>Agaricomycetes</taxon>
        <taxon>Agaricomycetidae</taxon>
        <taxon>Agaricales</taxon>
        <taxon>Agaricineae</taxon>
        <taxon>Strophariaceae</taxon>
        <taxon>Galerina</taxon>
    </lineage>
</organism>
<evidence type="ECO:0000313" key="3">
    <source>
        <dbReference type="Proteomes" id="UP000027222"/>
    </source>
</evidence>
<proteinExistence type="predicted"/>
<dbReference type="Proteomes" id="UP000027222">
    <property type="component" value="Unassembled WGS sequence"/>
</dbReference>
<evidence type="ECO:0000313" key="2">
    <source>
        <dbReference type="EMBL" id="KDR66732.1"/>
    </source>
</evidence>
<name>A0A067S9W5_GALM3</name>
<evidence type="ECO:0000256" key="1">
    <source>
        <dbReference type="SAM" id="Phobius"/>
    </source>
</evidence>
<keyword evidence="3" id="KW-1185">Reference proteome</keyword>
<dbReference type="AlphaFoldDB" id="A0A067S9W5"/>
<sequence length="124" mass="14053">MFIAVRCDREDGSGYTSRATPYDLLTSSSTKKANHTTDARPSRQQNFQVVLTASFTLRLSFWSLNPTTTTNLRYSRMDEGFEGKKLPALCFVLFLVLHVLDFSHIVSPNFLLGGRLFDVLEQDL</sequence>
<dbReference type="HOGENOM" id="CLU_2004112_0_0_1"/>
<gene>
    <name evidence="2" type="ORF">GALMADRAFT_1139095</name>
</gene>
<reference evidence="3" key="1">
    <citation type="journal article" date="2014" name="Proc. Natl. Acad. Sci. U.S.A.">
        <title>Extensive sampling of basidiomycete genomes demonstrates inadequacy of the white-rot/brown-rot paradigm for wood decay fungi.</title>
        <authorList>
            <person name="Riley R."/>
            <person name="Salamov A.A."/>
            <person name="Brown D.W."/>
            <person name="Nagy L.G."/>
            <person name="Floudas D."/>
            <person name="Held B.W."/>
            <person name="Levasseur A."/>
            <person name="Lombard V."/>
            <person name="Morin E."/>
            <person name="Otillar R."/>
            <person name="Lindquist E.A."/>
            <person name="Sun H."/>
            <person name="LaButti K.M."/>
            <person name="Schmutz J."/>
            <person name="Jabbour D."/>
            <person name="Luo H."/>
            <person name="Baker S.E."/>
            <person name="Pisabarro A.G."/>
            <person name="Walton J.D."/>
            <person name="Blanchette R.A."/>
            <person name="Henrissat B."/>
            <person name="Martin F."/>
            <person name="Cullen D."/>
            <person name="Hibbett D.S."/>
            <person name="Grigoriev I.V."/>
        </authorList>
    </citation>
    <scope>NUCLEOTIDE SEQUENCE [LARGE SCALE GENOMIC DNA]</scope>
    <source>
        <strain evidence="3">CBS 339.88</strain>
    </source>
</reference>
<protein>
    <submittedName>
        <fullName evidence="2">Uncharacterized protein</fullName>
    </submittedName>
</protein>
<keyword evidence="1" id="KW-1133">Transmembrane helix</keyword>
<keyword evidence="1" id="KW-0472">Membrane</keyword>
<feature type="transmembrane region" description="Helical" evidence="1">
    <location>
        <begin position="86"/>
        <end position="106"/>
    </location>
</feature>
<keyword evidence="1" id="KW-0812">Transmembrane</keyword>